<dbReference type="RefSeq" id="WP_128229898.1">
    <property type="nucleotide sequence ID" value="NZ_SACR01000005.1"/>
</dbReference>
<evidence type="ECO:0000256" key="4">
    <source>
        <dbReference type="ARBA" id="ARBA00022692"/>
    </source>
</evidence>
<dbReference type="NCBIfam" id="TIGR03025">
    <property type="entry name" value="EPS_sugtrans"/>
    <property type="match status" value="1"/>
</dbReference>
<keyword evidence="10" id="KW-1185">Reference proteome</keyword>
<proteinExistence type="inferred from homology"/>
<evidence type="ECO:0000313" key="9">
    <source>
        <dbReference type="EMBL" id="RVU44351.1"/>
    </source>
</evidence>
<keyword evidence="3 9" id="KW-0808">Transferase</keyword>
<dbReference type="PANTHER" id="PTHR30576">
    <property type="entry name" value="COLANIC BIOSYNTHESIS UDP-GLUCOSE LIPID CARRIER TRANSFERASE"/>
    <property type="match status" value="1"/>
</dbReference>
<feature type="domain" description="Bacterial sugar transferase" evidence="8">
    <location>
        <begin position="274"/>
        <end position="458"/>
    </location>
</feature>
<evidence type="ECO:0000313" key="10">
    <source>
        <dbReference type="Proteomes" id="UP000285575"/>
    </source>
</evidence>
<dbReference type="EMBL" id="SACR01000005">
    <property type="protein sequence ID" value="RVU44351.1"/>
    <property type="molecule type" value="Genomic_DNA"/>
</dbReference>
<gene>
    <name evidence="9" type="ORF">EOE66_16870</name>
</gene>
<sequence length="464" mass="51773">MFEERGYKRTFYSAPQSVTSLVAAFLEPTITVVVFLLVSAWFEIPIGRSDLTLCLLVFALTFPGRNRFWDRPLNFAVDISTSWISLLSILALCGYATRSLGLFEPEVLLWWGLITPALQWVAFFVGRKLLRRAAAQPQNRRAAVVVGAGALGVKVSRAFQARGDIGLAFMGYFDDRADDRVDPEAAGLRLGTLKQVAPYIREHGVHEVYITLPLGSQPRIVALLEEVQGTTASVFFVPDVFGISIIQGRLQDMNGVPVVGLCETPFTGTNRLVKRLSDVVLSALILVLIAPLLGLIAIGVKLSSPGPVIFRQRRNGLDGEEIIVYKFRSMRTQDNGAVVPQATKDDPRITPFGAFLRRSSLDELPQFVNVLQGRMSIVGPRPHAVAHNEQYRQLIKAYMVRHKVKPGITGWAQIHGHRGETDTIEKMQARVEYDLEYLRNWSLGLDLQIIARTIKLVFFDRNAY</sequence>
<dbReference type="InterPro" id="IPR036291">
    <property type="entry name" value="NAD(P)-bd_dom_sf"/>
</dbReference>
<dbReference type="GO" id="GO:0009242">
    <property type="term" value="P:colanic acid biosynthetic process"/>
    <property type="evidence" value="ECO:0007669"/>
    <property type="project" value="TreeGrafter"/>
</dbReference>
<name>A0A437RC38_9BURK</name>
<comment type="caution">
    <text evidence="9">The sequence shown here is derived from an EMBL/GenBank/DDBJ whole genome shotgun (WGS) entry which is preliminary data.</text>
</comment>
<comment type="subcellular location">
    <subcellularLocation>
        <location evidence="1">Membrane</location>
        <topology evidence="1">Multi-pass membrane protein</topology>
    </subcellularLocation>
</comment>
<dbReference type="Pfam" id="PF13727">
    <property type="entry name" value="CoA_binding_3"/>
    <property type="match status" value="1"/>
</dbReference>
<evidence type="ECO:0000259" key="8">
    <source>
        <dbReference type="Pfam" id="PF02397"/>
    </source>
</evidence>
<feature type="transmembrane region" description="Helical" evidence="7">
    <location>
        <begin position="109"/>
        <end position="130"/>
    </location>
</feature>
<evidence type="ECO:0000256" key="2">
    <source>
        <dbReference type="ARBA" id="ARBA00006464"/>
    </source>
</evidence>
<dbReference type="OrthoDB" id="9808602at2"/>
<dbReference type="Gene3D" id="3.40.50.720">
    <property type="entry name" value="NAD(P)-binding Rossmann-like Domain"/>
    <property type="match status" value="1"/>
</dbReference>
<dbReference type="Pfam" id="PF02397">
    <property type="entry name" value="Bac_transf"/>
    <property type="match status" value="1"/>
</dbReference>
<dbReference type="InterPro" id="IPR003362">
    <property type="entry name" value="Bact_transf"/>
</dbReference>
<dbReference type="NCBIfam" id="TIGR03023">
    <property type="entry name" value="WcaJ_sugtrans"/>
    <property type="match status" value="1"/>
</dbReference>
<evidence type="ECO:0000256" key="5">
    <source>
        <dbReference type="ARBA" id="ARBA00022989"/>
    </source>
</evidence>
<dbReference type="InterPro" id="IPR017475">
    <property type="entry name" value="EPS_sugar_tfrase"/>
</dbReference>
<feature type="transmembrane region" description="Helical" evidence="7">
    <location>
        <begin position="279"/>
        <end position="300"/>
    </location>
</feature>
<dbReference type="GO" id="GO:0089702">
    <property type="term" value="F:undecaprenyl-phosphate glucose phosphotransferase activity"/>
    <property type="evidence" value="ECO:0007669"/>
    <property type="project" value="UniProtKB-EC"/>
</dbReference>
<organism evidence="9 10">
    <name type="scientific">Rubrivivax rivuli</name>
    <dbReference type="NCBI Taxonomy" id="1862385"/>
    <lineage>
        <taxon>Bacteria</taxon>
        <taxon>Pseudomonadati</taxon>
        <taxon>Pseudomonadota</taxon>
        <taxon>Betaproteobacteria</taxon>
        <taxon>Burkholderiales</taxon>
        <taxon>Sphaerotilaceae</taxon>
        <taxon>Rubrivivax</taxon>
    </lineage>
</organism>
<dbReference type="AlphaFoldDB" id="A0A437RC38"/>
<evidence type="ECO:0000256" key="6">
    <source>
        <dbReference type="ARBA" id="ARBA00023136"/>
    </source>
</evidence>
<feature type="transmembrane region" description="Helical" evidence="7">
    <location>
        <begin position="21"/>
        <end position="40"/>
    </location>
</feature>
<feature type="transmembrane region" description="Helical" evidence="7">
    <location>
        <begin position="75"/>
        <end position="97"/>
    </location>
</feature>
<comment type="similarity">
    <text evidence="2">Belongs to the bacterial sugar transferase family.</text>
</comment>
<dbReference type="Proteomes" id="UP000285575">
    <property type="component" value="Unassembled WGS sequence"/>
</dbReference>
<evidence type="ECO:0000256" key="7">
    <source>
        <dbReference type="SAM" id="Phobius"/>
    </source>
</evidence>
<dbReference type="SUPFAM" id="SSF51735">
    <property type="entry name" value="NAD(P)-binding Rossmann-fold domains"/>
    <property type="match status" value="1"/>
</dbReference>
<dbReference type="GO" id="GO:0016020">
    <property type="term" value="C:membrane"/>
    <property type="evidence" value="ECO:0007669"/>
    <property type="project" value="UniProtKB-SubCell"/>
</dbReference>
<evidence type="ECO:0000256" key="3">
    <source>
        <dbReference type="ARBA" id="ARBA00022679"/>
    </source>
</evidence>
<reference evidence="9 10" key="1">
    <citation type="submission" date="2019-01" db="EMBL/GenBank/DDBJ databases">
        <authorList>
            <person name="Chen W.-M."/>
        </authorList>
    </citation>
    <scope>NUCLEOTIDE SEQUENCE [LARGE SCALE GENOMIC DNA]</scope>
    <source>
        <strain evidence="9 10">KYPY4</strain>
    </source>
</reference>
<accession>A0A437RC38</accession>
<keyword evidence="5 7" id="KW-1133">Transmembrane helix</keyword>
<dbReference type="PANTHER" id="PTHR30576:SF21">
    <property type="entry name" value="UDP-GLUCOSE:UNDECAPRENYL-PHOSPHATE GLUCOSE-1-PHOSPHATE TRANSFERASE"/>
    <property type="match status" value="1"/>
</dbReference>
<dbReference type="EC" id="2.7.8.31" evidence="9"/>
<keyword evidence="6 7" id="KW-0472">Membrane</keyword>
<evidence type="ECO:0000256" key="1">
    <source>
        <dbReference type="ARBA" id="ARBA00004141"/>
    </source>
</evidence>
<keyword evidence="4 7" id="KW-0812">Transmembrane</keyword>
<protein>
    <submittedName>
        <fullName evidence="9">Undecaprenyl-phosphate glucose phosphotransferase</fullName>
        <ecNumber evidence="9">2.7.8.31</ecNumber>
    </submittedName>
</protein>
<dbReference type="InterPro" id="IPR017473">
    <property type="entry name" value="Undecaprenyl-P_gluc_Ptfrase"/>
</dbReference>